<evidence type="ECO:0000256" key="2">
    <source>
        <dbReference type="ARBA" id="ARBA00005898"/>
    </source>
</evidence>
<keyword evidence="6 8" id="KW-0131">Cell cycle</keyword>
<dbReference type="PATRIC" id="fig|74704.6.peg.891"/>
<dbReference type="Gene3D" id="3.40.1390.10">
    <property type="entry name" value="MurE/MurF, N-terminal domain"/>
    <property type="match status" value="1"/>
</dbReference>
<dbReference type="Gene3D" id="3.90.190.20">
    <property type="entry name" value="Mur ligase, C-terminal domain"/>
    <property type="match status" value="1"/>
</dbReference>
<dbReference type="Pfam" id="PF08245">
    <property type="entry name" value="Mur_ligase_M"/>
    <property type="match status" value="1"/>
</dbReference>
<keyword evidence="8" id="KW-0547">Nucleotide-binding</keyword>
<dbReference type="Pfam" id="PF02875">
    <property type="entry name" value="Mur_ligase_C"/>
    <property type="match status" value="1"/>
</dbReference>
<dbReference type="NCBIfam" id="NF001126">
    <property type="entry name" value="PRK00139.1-4"/>
    <property type="match status" value="1"/>
</dbReference>
<feature type="domain" description="Mur ligase C-terminal" evidence="11">
    <location>
        <begin position="335"/>
        <end position="459"/>
    </location>
</feature>
<dbReference type="GO" id="GO:0005737">
    <property type="term" value="C:cytoplasm"/>
    <property type="evidence" value="ECO:0007669"/>
    <property type="project" value="UniProtKB-SubCell"/>
</dbReference>
<dbReference type="HAMAP" id="MF_00208">
    <property type="entry name" value="MurE"/>
    <property type="match status" value="1"/>
</dbReference>
<evidence type="ECO:0000256" key="1">
    <source>
        <dbReference type="ARBA" id="ARBA00004752"/>
    </source>
</evidence>
<reference evidence="13 14" key="1">
    <citation type="submission" date="2015-03" db="EMBL/GenBank/DDBJ databases">
        <title>Genome Assembly of Staphylococcus cohnii subsp. cohnii strain G22B2.</title>
        <authorList>
            <person name="Nair G."/>
            <person name="Kaur G."/>
            <person name="Khatri I."/>
            <person name="Singh N.K."/>
            <person name="Sathyabama S."/>
            <person name="Maurya S.K."/>
            <person name="Subramanian S."/>
            <person name="Agrewala J.N."/>
            <person name="Mayilraj S."/>
        </authorList>
    </citation>
    <scope>NUCLEOTIDE SEQUENCE [LARGE SCALE GENOMIC DNA]</scope>
    <source>
        <strain evidence="13 14">G22B2</strain>
    </source>
</reference>
<evidence type="ECO:0000259" key="11">
    <source>
        <dbReference type="Pfam" id="PF02875"/>
    </source>
</evidence>
<dbReference type="Pfam" id="PF01225">
    <property type="entry name" value="Mur_ligase"/>
    <property type="match status" value="1"/>
</dbReference>
<dbReference type="InterPro" id="IPR000713">
    <property type="entry name" value="Mur_ligase_N"/>
</dbReference>
<evidence type="ECO:0000256" key="5">
    <source>
        <dbReference type="ARBA" id="ARBA00022984"/>
    </source>
</evidence>
<keyword evidence="8" id="KW-0963">Cytoplasm</keyword>
<accession>A0A0M2P090</accession>
<dbReference type="UniPathway" id="UPA00219"/>
<dbReference type="GO" id="GO:0005524">
    <property type="term" value="F:ATP binding"/>
    <property type="evidence" value="ECO:0007669"/>
    <property type="project" value="UniProtKB-UniRule"/>
</dbReference>
<dbReference type="Gene3D" id="3.40.1190.10">
    <property type="entry name" value="Mur-like, catalytic domain"/>
    <property type="match status" value="1"/>
</dbReference>
<evidence type="ECO:0000256" key="8">
    <source>
        <dbReference type="HAMAP-Rule" id="MF_00208"/>
    </source>
</evidence>
<dbReference type="GO" id="GO:0051301">
    <property type="term" value="P:cell division"/>
    <property type="evidence" value="ECO:0007669"/>
    <property type="project" value="UniProtKB-KW"/>
</dbReference>
<keyword evidence="7 8" id="KW-0961">Cell wall biogenesis/degradation</keyword>
<evidence type="ECO:0000259" key="10">
    <source>
        <dbReference type="Pfam" id="PF01225"/>
    </source>
</evidence>
<keyword evidence="4 8" id="KW-0133">Cell shape</keyword>
<evidence type="ECO:0000259" key="12">
    <source>
        <dbReference type="Pfam" id="PF08245"/>
    </source>
</evidence>
<dbReference type="GO" id="GO:0009252">
    <property type="term" value="P:peptidoglycan biosynthetic process"/>
    <property type="evidence" value="ECO:0007669"/>
    <property type="project" value="UniProtKB-UniRule"/>
</dbReference>
<proteinExistence type="inferred from homology"/>
<gene>
    <name evidence="8" type="primary">murE</name>
    <name evidence="13" type="ORF">UF66_0872</name>
</gene>
<dbReference type="AlphaFoldDB" id="A0A0M2P090"/>
<dbReference type="SUPFAM" id="SSF63418">
    <property type="entry name" value="MurE/MurF N-terminal domain"/>
    <property type="match status" value="1"/>
</dbReference>
<evidence type="ECO:0000256" key="7">
    <source>
        <dbReference type="ARBA" id="ARBA00023316"/>
    </source>
</evidence>
<protein>
    <recommendedName>
        <fullName evidence="8">UDP-N-acetylmuramoyl-L-alanyl-D-glutamate--L-lysine ligase</fullName>
        <ecNumber evidence="8">6.3.2.7</ecNumber>
    </recommendedName>
    <alternativeName>
        <fullName evidence="8">L-lysine-adding enzyme</fullName>
    </alternativeName>
    <alternativeName>
        <fullName evidence="8">UDP-MurNAc-L-Ala-D-Glu:L-Lys ligase</fullName>
    </alternativeName>
    <alternativeName>
        <fullName evidence="8">UDP-MurNAc-tripeptide synthetase</fullName>
    </alternativeName>
    <alternativeName>
        <fullName evidence="8">UDP-N-acetylmuramyl-tripeptide synthetase</fullName>
    </alternativeName>
</protein>
<dbReference type="GO" id="GO:0071555">
    <property type="term" value="P:cell wall organization"/>
    <property type="evidence" value="ECO:0007669"/>
    <property type="project" value="UniProtKB-KW"/>
</dbReference>
<evidence type="ECO:0000256" key="6">
    <source>
        <dbReference type="ARBA" id="ARBA00023306"/>
    </source>
</evidence>
<dbReference type="SUPFAM" id="SSF53244">
    <property type="entry name" value="MurD-like peptide ligases, peptide-binding domain"/>
    <property type="match status" value="1"/>
</dbReference>
<dbReference type="InterPro" id="IPR035911">
    <property type="entry name" value="MurE/MurF_N"/>
</dbReference>
<organism evidence="13 14">
    <name type="scientific">Staphylococcus cohnii subsp. cohnii</name>
    <dbReference type="NCBI Taxonomy" id="74704"/>
    <lineage>
        <taxon>Bacteria</taxon>
        <taxon>Bacillati</taxon>
        <taxon>Bacillota</taxon>
        <taxon>Bacilli</taxon>
        <taxon>Bacillales</taxon>
        <taxon>Staphylococcaceae</taxon>
        <taxon>Staphylococcus</taxon>
        <taxon>Staphylococcus cohnii species complex</taxon>
    </lineage>
</organism>
<feature type="modified residue" description="N6-carboxylysine" evidence="8">
    <location>
        <position position="220"/>
    </location>
</feature>
<comment type="subcellular location">
    <subcellularLocation>
        <location evidence="8 9">Cytoplasm</location>
    </subcellularLocation>
</comment>
<keyword evidence="5 8" id="KW-0573">Peptidoglycan synthesis</keyword>
<dbReference type="PANTHER" id="PTHR23135">
    <property type="entry name" value="MUR LIGASE FAMILY MEMBER"/>
    <property type="match status" value="1"/>
</dbReference>
<feature type="short sequence motif" description="L-lysine recognition motif" evidence="8">
    <location>
        <begin position="407"/>
        <end position="410"/>
    </location>
</feature>
<evidence type="ECO:0000256" key="9">
    <source>
        <dbReference type="RuleBase" id="RU004135"/>
    </source>
</evidence>
<name>A0A0M2P090_STACC</name>
<feature type="domain" description="Mur ligase central" evidence="12">
    <location>
        <begin position="109"/>
        <end position="312"/>
    </location>
</feature>
<dbReference type="Proteomes" id="UP000034455">
    <property type="component" value="Unassembled WGS sequence"/>
</dbReference>
<dbReference type="EC" id="6.3.2.7" evidence="8"/>
<feature type="binding site" evidence="8">
    <location>
        <begin position="111"/>
        <end position="117"/>
    </location>
    <ligand>
        <name>ATP</name>
        <dbReference type="ChEBI" id="CHEBI:30616"/>
    </ligand>
</feature>
<comment type="catalytic activity">
    <reaction evidence="8">
        <text>UDP-N-acetyl-alpha-D-muramoyl-L-alanyl-D-glutamate + L-lysine + ATP = UDP-N-acetyl-alpha-D-muramoyl-L-alanyl-gamma-D-glutamyl-L-lysine + ADP + phosphate + H(+)</text>
        <dbReference type="Rhea" id="RHEA:17969"/>
        <dbReference type="ChEBI" id="CHEBI:15378"/>
        <dbReference type="ChEBI" id="CHEBI:30616"/>
        <dbReference type="ChEBI" id="CHEBI:32551"/>
        <dbReference type="ChEBI" id="CHEBI:43474"/>
        <dbReference type="ChEBI" id="CHEBI:83900"/>
        <dbReference type="ChEBI" id="CHEBI:83903"/>
        <dbReference type="ChEBI" id="CHEBI:456216"/>
        <dbReference type="EC" id="6.3.2.7"/>
    </reaction>
</comment>
<comment type="similarity">
    <text evidence="2 8">Belongs to the MurCDEF family. MurE subfamily.</text>
</comment>
<comment type="pathway">
    <text evidence="1 8 9">Cell wall biogenesis; peptidoglycan biosynthesis.</text>
</comment>
<feature type="binding site" evidence="8">
    <location>
        <position position="180"/>
    </location>
    <ligand>
        <name>UDP-N-acetyl-alpha-D-muramoyl-L-alanyl-D-glutamate</name>
        <dbReference type="ChEBI" id="CHEBI:83900"/>
    </ligand>
</feature>
<dbReference type="EMBL" id="LAKJ01000016">
    <property type="protein sequence ID" value="KKI63323.1"/>
    <property type="molecule type" value="Genomic_DNA"/>
</dbReference>
<dbReference type="PANTHER" id="PTHR23135:SF4">
    <property type="entry name" value="UDP-N-ACETYLMURAMOYL-L-ALANYL-D-GLUTAMATE--2,6-DIAMINOPIMELATE LIGASE MURE HOMOLOG, CHLOROPLASTIC"/>
    <property type="match status" value="1"/>
</dbReference>
<dbReference type="GO" id="GO:0008360">
    <property type="term" value="P:regulation of cell shape"/>
    <property type="evidence" value="ECO:0007669"/>
    <property type="project" value="UniProtKB-KW"/>
</dbReference>
<dbReference type="NCBIfam" id="NF010628">
    <property type="entry name" value="PRK14022.1"/>
    <property type="match status" value="1"/>
</dbReference>
<evidence type="ECO:0000256" key="3">
    <source>
        <dbReference type="ARBA" id="ARBA00022618"/>
    </source>
</evidence>
<feature type="binding site" evidence="8">
    <location>
        <position position="31"/>
    </location>
    <ligand>
        <name>UDP-N-acetyl-alpha-D-muramoyl-L-alanyl-D-glutamate</name>
        <dbReference type="ChEBI" id="CHEBI:83900"/>
    </ligand>
</feature>
<dbReference type="SUPFAM" id="SSF53623">
    <property type="entry name" value="MurD-like peptide ligases, catalytic domain"/>
    <property type="match status" value="1"/>
</dbReference>
<keyword evidence="8" id="KW-0460">Magnesium</keyword>
<dbReference type="GO" id="GO:0000287">
    <property type="term" value="F:magnesium ion binding"/>
    <property type="evidence" value="ECO:0007669"/>
    <property type="project" value="UniProtKB-UniRule"/>
</dbReference>
<comment type="caution">
    <text evidence="13">The sequence shown here is derived from an EMBL/GenBank/DDBJ whole genome shotgun (WGS) entry which is preliminary data.</text>
</comment>
<comment type="PTM">
    <text evidence="8">Carboxylation is probably crucial for Mg(2+) binding and, consequently, for the gamma-phosphate positioning of ATP.</text>
</comment>
<dbReference type="GO" id="GO:0047482">
    <property type="term" value="F:UDP-N-acetylmuramoyl-L-alanyl-D-glutamate-L-lysine ligase activity"/>
    <property type="evidence" value="ECO:0007669"/>
    <property type="project" value="UniProtKB-UniRule"/>
</dbReference>
<comment type="caution">
    <text evidence="8">Lacks conserved residue(s) required for the propagation of feature annotation.</text>
</comment>
<feature type="binding site" evidence="8">
    <location>
        <begin position="153"/>
        <end position="154"/>
    </location>
    <ligand>
        <name>UDP-N-acetyl-alpha-D-muramoyl-L-alanyl-D-glutamate</name>
        <dbReference type="ChEBI" id="CHEBI:83900"/>
    </ligand>
</feature>
<dbReference type="InterPro" id="IPR005761">
    <property type="entry name" value="UDP-N-AcMur-Glu-dNH2Pim_ligase"/>
</dbReference>
<dbReference type="InterPro" id="IPR013221">
    <property type="entry name" value="Mur_ligase_cen"/>
</dbReference>
<feature type="binding site" evidence="8">
    <location>
        <position position="188"/>
    </location>
    <ligand>
        <name>UDP-N-acetyl-alpha-D-muramoyl-L-alanyl-D-glutamate</name>
        <dbReference type="ChEBI" id="CHEBI:83900"/>
    </ligand>
</feature>
<dbReference type="InterPro" id="IPR004101">
    <property type="entry name" value="Mur_ligase_C"/>
</dbReference>
<feature type="binding site" evidence="8">
    <location>
        <position position="152"/>
    </location>
    <ligand>
        <name>UDP-N-acetyl-alpha-D-muramoyl-L-alanyl-D-glutamate</name>
        <dbReference type="ChEBI" id="CHEBI:83900"/>
    </ligand>
</feature>
<keyword evidence="3 8" id="KW-0132">Cell division</keyword>
<dbReference type="InterPro" id="IPR036615">
    <property type="entry name" value="Mur_ligase_C_dom_sf"/>
</dbReference>
<sequence>MLNANELFKKIRVKQVIGTLDMNVNDITTDSRTAKEGSIFVASKGYTVDSHKFCQDVVNQGCKIIVVNHEQLLKGDVTQVIVPDTLRVASLLVNVLFNYPSKQLTTYGVTGTNGKTSIATMIHHIYRKLDKGSAYLGTNGFQINEEKSKGTNTTPETVALTKKIHEAVEKQAQAMTLEVSSHGLSLGRLSGVNFDVAVFSNLTQDHLDFHGTMEAYGHAKSLLFSQLGEDLSKEKYVVLNQDDRFSEYLASVTPYEVFTYGINERAQFMAENINESLQGVTFDFNTPEGTFSVKSPYVGIFNVSNIMAAMIAVWAKGATLEEIIQAVENLEPVEGRLEVLDPQLPINLIIDYAHTADGMDKLIDAVKPFAKQKLIFLCGMAGERDMGKTPEMGRVACRADYVIFTPDNPANDDPKKLTSELAKGATHNNYIEFEDRAEGIRHAIEIANPGDTVVLASKGREPYQIMPGHVKVPHRDDLIGLEAAYKKFGGGPIGN</sequence>
<evidence type="ECO:0000313" key="14">
    <source>
        <dbReference type="Proteomes" id="UP000034455"/>
    </source>
</evidence>
<evidence type="ECO:0000313" key="13">
    <source>
        <dbReference type="EMBL" id="KKI63323.1"/>
    </source>
</evidence>
<comment type="cofactor">
    <cofactor evidence="8">
        <name>Mg(2+)</name>
        <dbReference type="ChEBI" id="CHEBI:18420"/>
    </cofactor>
</comment>
<feature type="domain" description="Mur ligase N-terminal catalytic" evidence="10">
    <location>
        <begin position="25"/>
        <end position="80"/>
    </location>
</feature>
<evidence type="ECO:0000256" key="4">
    <source>
        <dbReference type="ARBA" id="ARBA00022960"/>
    </source>
</evidence>
<dbReference type="InterPro" id="IPR036565">
    <property type="entry name" value="Mur-like_cat_sf"/>
</dbReference>
<dbReference type="NCBIfam" id="TIGR01085">
    <property type="entry name" value="murE"/>
    <property type="match status" value="1"/>
</dbReference>
<comment type="function">
    <text evidence="8">Catalyzes the addition of L-lysine to the nucleotide precursor UDP-N-acetylmuramoyl-L-alanyl-D-glutamate (UMAG) in the biosynthesis of bacterial cell-wall peptidoglycan.</text>
</comment>
<keyword evidence="8 13" id="KW-0436">Ligase</keyword>
<keyword evidence="8" id="KW-0067">ATP-binding</keyword>